<sequence length="71" mass="8012">MGLMIAWVVCQAKSKHILKQKPRLNLKKVQEAQLGTCYRTSESNGCLLVVLGIRVDLMVEWDSLSHGRCVK</sequence>
<protein>
    <submittedName>
        <fullName evidence="1">Uncharacterized protein</fullName>
    </submittedName>
</protein>
<dbReference type="Proteomes" id="UP000634136">
    <property type="component" value="Unassembled WGS sequence"/>
</dbReference>
<dbReference type="AlphaFoldDB" id="A0A834X083"/>
<gene>
    <name evidence="1" type="ORF">G2W53_010056</name>
</gene>
<comment type="caution">
    <text evidence="1">The sequence shown here is derived from an EMBL/GenBank/DDBJ whole genome shotgun (WGS) entry which is preliminary data.</text>
</comment>
<keyword evidence="2" id="KW-1185">Reference proteome</keyword>
<proteinExistence type="predicted"/>
<evidence type="ECO:0000313" key="1">
    <source>
        <dbReference type="EMBL" id="KAF7835197.1"/>
    </source>
</evidence>
<accession>A0A834X083</accession>
<organism evidence="1 2">
    <name type="scientific">Senna tora</name>
    <dbReference type="NCBI Taxonomy" id="362788"/>
    <lineage>
        <taxon>Eukaryota</taxon>
        <taxon>Viridiplantae</taxon>
        <taxon>Streptophyta</taxon>
        <taxon>Embryophyta</taxon>
        <taxon>Tracheophyta</taxon>
        <taxon>Spermatophyta</taxon>
        <taxon>Magnoliopsida</taxon>
        <taxon>eudicotyledons</taxon>
        <taxon>Gunneridae</taxon>
        <taxon>Pentapetalae</taxon>
        <taxon>rosids</taxon>
        <taxon>fabids</taxon>
        <taxon>Fabales</taxon>
        <taxon>Fabaceae</taxon>
        <taxon>Caesalpinioideae</taxon>
        <taxon>Cassia clade</taxon>
        <taxon>Senna</taxon>
    </lineage>
</organism>
<dbReference type="EMBL" id="JAAIUW010000004">
    <property type="protein sequence ID" value="KAF7835197.1"/>
    <property type="molecule type" value="Genomic_DNA"/>
</dbReference>
<name>A0A834X083_9FABA</name>
<evidence type="ECO:0000313" key="2">
    <source>
        <dbReference type="Proteomes" id="UP000634136"/>
    </source>
</evidence>
<reference evidence="1" key="1">
    <citation type="submission" date="2020-09" db="EMBL/GenBank/DDBJ databases">
        <title>Genome-Enabled Discovery of Anthraquinone Biosynthesis in Senna tora.</title>
        <authorList>
            <person name="Kang S.-H."/>
            <person name="Pandey R.P."/>
            <person name="Lee C.-M."/>
            <person name="Sim J.-S."/>
            <person name="Jeong J.-T."/>
            <person name="Choi B.-S."/>
            <person name="Jung M."/>
            <person name="Ginzburg D."/>
            <person name="Zhao K."/>
            <person name="Won S.Y."/>
            <person name="Oh T.-J."/>
            <person name="Yu Y."/>
            <person name="Kim N.-H."/>
            <person name="Lee O.R."/>
            <person name="Lee T.-H."/>
            <person name="Bashyal P."/>
            <person name="Kim T.-S."/>
            <person name="Lee W.-H."/>
            <person name="Kawkins C."/>
            <person name="Kim C.-K."/>
            <person name="Kim J.S."/>
            <person name="Ahn B.O."/>
            <person name="Rhee S.Y."/>
            <person name="Sohng J.K."/>
        </authorList>
    </citation>
    <scope>NUCLEOTIDE SEQUENCE</scope>
    <source>
        <tissue evidence="1">Leaf</tissue>
    </source>
</reference>